<evidence type="ECO:0000256" key="1">
    <source>
        <dbReference type="ARBA" id="ARBA00004186"/>
    </source>
</evidence>
<evidence type="ECO:0000313" key="12">
    <source>
        <dbReference type="Proteomes" id="UP000472270"/>
    </source>
</evidence>
<dbReference type="AlphaFoldDB" id="A0A673K514"/>
<keyword evidence="5 8" id="KW-0067">ATP-binding</keyword>
<dbReference type="InterPro" id="IPR050304">
    <property type="entry name" value="MT-severing_AAA_ATPase"/>
</dbReference>
<dbReference type="PROSITE" id="PS00674">
    <property type="entry name" value="AAA"/>
    <property type="match status" value="1"/>
</dbReference>
<dbReference type="Pfam" id="PF21126">
    <property type="entry name" value="KATNA1_MIT"/>
    <property type="match status" value="1"/>
</dbReference>
<gene>
    <name evidence="11" type="primary">LOC107743395</name>
    <name evidence="8" type="synonym">KATNA1</name>
</gene>
<dbReference type="PANTHER" id="PTHR23074">
    <property type="entry name" value="AAA DOMAIN-CONTAINING"/>
    <property type="match status" value="1"/>
</dbReference>
<comment type="activity regulation">
    <text evidence="8">ATPase activity is stimulated by microtubules, which promote homooligomerization. ATP-dependent microtubule severing is stimulated by interaction with KATNB1.</text>
</comment>
<dbReference type="Proteomes" id="UP000472270">
    <property type="component" value="Unassembled WGS sequence"/>
</dbReference>
<reference evidence="11" key="2">
    <citation type="submission" date="2025-09" db="UniProtKB">
        <authorList>
            <consortium name="Ensembl"/>
        </authorList>
    </citation>
    <scope>IDENTIFICATION</scope>
</reference>
<dbReference type="Pfam" id="PF09336">
    <property type="entry name" value="Vps4_C"/>
    <property type="match status" value="1"/>
</dbReference>
<dbReference type="InterPro" id="IPR003960">
    <property type="entry name" value="ATPase_AAA_CS"/>
</dbReference>
<keyword evidence="8" id="KW-0498">Mitosis</keyword>
<organism evidence="11 12">
    <name type="scientific">Sinocyclocheilus rhinocerous</name>
    <dbReference type="NCBI Taxonomy" id="307959"/>
    <lineage>
        <taxon>Eukaryota</taxon>
        <taxon>Metazoa</taxon>
        <taxon>Chordata</taxon>
        <taxon>Craniata</taxon>
        <taxon>Vertebrata</taxon>
        <taxon>Euteleostomi</taxon>
        <taxon>Actinopterygii</taxon>
        <taxon>Neopterygii</taxon>
        <taxon>Teleostei</taxon>
        <taxon>Ostariophysi</taxon>
        <taxon>Cypriniformes</taxon>
        <taxon>Cyprinidae</taxon>
        <taxon>Cyprininae</taxon>
        <taxon>Sinocyclocheilus</taxon>
    </lineage>
</organism>
<dbReference type="Gene3D" id="1.20.58.80">
    <property type="entry name" value="Phosphotransferase system, lactose/cellobiose-type IIA subunit"/>
    <property type="match status" value="1"/>
</dbReference>
<dbReference type="GO" id="GO:0008017">
    <property type="term" value="F:microtubule binding"/>
    <property type="evidence" value="ECO:0007669"/>
    <property type="project" value="UniProtKB-UniRule"/>
</dbReference>
<keyword evidence="4 8" id="KW-0547">Nucleotide-binding</keyword>
<dbReference type="CDD" id="cd19522">
    <property type="entry name" value="RecA-like_KTNA1"/>
    <property type="match status" value="1"/>
</dbReference>
<keyword evidence="8" id="KW-0132">Cell division</keyword>
<feature type="region of interest" description="Disordered" evidence="9">
    <location>
        <begin position="68"/>
        <end position="141"/>
    </location>
</feature>
<dbReference type="Gene3D" id="1.10.8.60">
    <property type="match status" value="1"/>
</dbReference>
<dbReference type="CDD" id="cd21748">
    <property type="entry name" value="Kp60-NTD"/>
    <property type="match status" value="1"/>
</dbReference>
<dbReference type="Pfam" id="PF17862">
    <property type="entry name" value="AAA_lid_3"/>
    <property type="match status" value="1"/>
</dbReference>
<dbReference type="GO" id="GO:0008568">
    <property type="term" value="F:microtubule severing ATPase activity"/>
    <property type="evidence" value="ECO:0007669"/>
    <property type="project" value="UniProtKB-EC"/>
</dbReference>
<dbReference type="GO" id="GO:0016887">
    <property type="term" value="F:ATP hydrolysis activity"/>
    <property type="evidence" value="ECO:0007669"/>
    <property type="project" value="InterPro"/>
</dbReference>
<evidence type="ECO:0000256" key="2">
    <source>
        <dbReference type="ARBA" id="ARBA00022490"/>
    </source>
</evidence>
<evidence type="ECO:0000256" key="7">
    <source>
        <dbReference type="ARBA" id="ARBA00023235"/>
    </source>
</evidence>
<dbReference type="FunFam" id="1.10.8.60:FF:000025">
    <property type="entry name" value="Katanin p60 ATPase-containing subunit A1"/>
    <property type="match status" value="1"/>
</dbReference>
<accession>A0A673K514</accession>
<reference evidence="11" key="1">
    <citation type="submission" date="2025-08" db="UniProtKB">
        <authorList>
            <consortium name="Ensembl"/>
        </authorList>
    </citation>
    <scope>IDENTIFICATION</scope>
</reference>
<evidence type="ECO:0000256" key="3">
    <source>
        <dbReference type="ARBA" id="ARBA00022701"/>
    </source>
</evidence>
<keyword evidence="6 8" id="KW-0206">Cytoskeleton</keyword>
<keyword evidence="12" id="KW-1185">Reference proteome</keyword>
<comment type="subcellular location">
    <subcellularLocation>
        <location evidence="1 8">Cytoplasm</location>
        <location evidence="1 8">Cytoskeleton</location>
        <location evidence="1 8">Spindle</location>
    </subcellularLocation>
    <subcellularLocation>
        <location evidence="8">Cytoplasm</location>
    </subcellularLocation>
    <subcellularLocation>
        <location evidence="8">Cytoplasm</location>
        <location evidence="8">Cytoskeleton</location>
        <location evidence="8">Microtubule organizing center</location>
        <location evidence="8">Centrosome</location>
    </subcellularLocation>
    <subcellularLocation>
        <location evidence="8">Cytoplasm</location>
        <location evidence="8">Cytoskeleton</location>
        <location evidence="8">Spindle pole</location>
    </subcellularLocation>
    <text evidence="8">Predominantly cytoplasmic. Also localized to the interphase centrosome and the mitotic spindle poles. Enhanced recruitment to the mitotic spindle poles requires microtubules and interaction with KATNB1.</text>
</comment>
<comment type="function">
    <text evidence="8">Catalytic subunit of a complex which severs microtubules in an ATP-dependent manner. Microtubule severing may promote rapid reorganization of cellular microtubule arrays and the release of microtubules from the centrosome following nucleation.</text>
</comment>
<evidence type="ECO:0000256" key="6">
    <source>
        <dbReference type="ARBA" id="ARBA00023212"/>
    </source>
</evidence>
<dbReference type="FunFam" id="3.40.50.300:FF:000159">
    <property type="entry name" value="Katanin p60 ATPase-containing subunit A1"/>
    <property type="match status" value="1"/>
</dbReference>
<comment type="catalytic activity">
    <reaction evidence="8">
        <text>n ATP + n H2O + a microtubule = n ADP + n phosphate + (n+1) alpha/beta tubulin heterodimers.</text>
        <dbReference type="EC" id="5.6.1.1"/>
    </reaction>
</comment>
<dbReference type="GO" id="GO:0051301">
    <property type="term" value="P:cell division"/>
    <property type="evidence" value="ECO:0007669"/>
    <property type="project" value="UniProtKB-KW"/>
</dbReference>
<dbReference type="GO" id="GO:0005524">
    <property type="term" value="F:ATP binding"/>
    <property type="evidence" value="ECO:0007669"/>
    <property type="project" value="UniProtKB-KW"/>
</dbReference>
<keyword evidence="7 8" id="KW-0413">Isomerase</keyword>
<dbReference type="InterPro" id="IPR003593">
    <property type="entry name" value="AAA+_ATPase"/>
</dbReference>
<dbReference type="SMART" id="SM00382">
    <property type="entry name" value="AAA"/>
    <property type="match status" value="1"/>
</dbReference>
<evidence type="ECO:0000256" key="8">
    <source>
        <dbReference type="HAMAP-Rule" id="MF_03023"/>
    </source>
</evidence>
<evidence type="ECO:0000256" key="5">
    <source>
        <dbReference type="ARBA" id="ARBA00022840"/>
    </source>
</evidence>
<sequence length="451" mass="50738">MNLTEICDNAKKGREYALLGNYDSSMVYYQGVIQQIHKHCQSLRDPALKVKWLQVRRSYTMPYDVTLSGHRGPVQVKKPITVSKPQRKESPGLQHRGPVGRGQPNVKSERLNTRDSRGNKAKDEKSKKNAQEGAADVEQRKFDGTGYDSDLVDALERDIVSRNPNIHWDDIADLEDAKKLLREAVVLPMWMPDFFKGIRRPWKGVLMVGPPGTGKTMLAKAVATECGTTFFNVSSSTLSSKYRGESEKLVRLLFEMARFYAPTTIFIDEIDSICGRRGTSDEHEASRRVKSELLVQMDGVGGAQENDDPSKMVMVLAATNFPWDIDEALRRRLEKRIYIPLPTAQGRAALLKINLREVEVASDVDLTLIAEKIEGYSGADITNVCRDASMMAMRRRIQGLSPEEIRALSKDELQMPVTMEDFELALKKISKSVSAADLEKYESWMSEFGSV</sequence>
<evidence type="ECO:0000256" key="9">
    <source>
        <dbReference type="SAM" id="MobiDB-lite"/>
    </source>
</evidence>
<comment type="similarity">
    <text evidence="8">Belongs to the AAA ATPase family. Katanin p60 subunit A1 subfamily.</text>
</comment>
<dbReference type="SUPFAM" id="SSF52540">
    <property type="entry name" value="P-loop containing nucleoside triphosphate hydrolases"/>
    <property type="match status" value="1"/>
</dbReference>
<comment type="subunit">
    <text evidence="8">Can homooligomerize into hexameric rings, which may be promoted by interaction with microtubules. Interacts with KATNB1, which may serve as a targeting subunit.</text>
</comment>
<dbReference type="Pfam" id="PF00004">
    <property type="entry name" value="AAA"/>
    <property type="match status" value="1"/>
</dbReference>
<keyword evidence="8" id="KW-0131">Cell cycle</keyword>
<feature type="domain" description="AAA+ ATPase" evidence="10">
    <location>
        <begin position="201"/>
        <end position="343"/>
    </location>
</feature>
<name>A0A673K514_9TELE</name>
<dbReference type="FunFam" id="1.20.58.80:FF:000003">
    <property type="entry name" value="Katanin p60 ATPase-containing subunit A1"/>
    <property type="match status" value="1"/>
</dbReference>
<evidence type="ECO:0000256" key="4">
    <source>
        <dbReference type="ARBA" id="ARBA00022741"/>
    </source>
</evidence>
<keyword evidence="2 8" id="KW-0963">Cytoplasm</keyword>
<evidence type="ECO:0000259" key="10">
    <source>
        <dbReference type="SMART" id="SM00382"/>
    </source>
</evidence>
<dbReference type="GO" id="GO:0000922">
    <property type="term" value="C:spindle pole"/>
    <property type="evidence" value="ECO:0007669"/>
    <property type="project" value="UniProtKB-SubCell"/>
</dbReference>
<dbReference type="GO" id="GO:0005813">
    <property type="term" value="C:centrosome"/>
    <property type="evidence" value="ECO:0007669"/>
    <property type="project" value="UniProtKB-SubCell"/>
</dbReference>
<keyword evidence="3 8" id="KW-0493">Microtubule</keyword>
<dbReference type="HAMAP" id="MF_03023">
    <property type="entry name" value="Katanin_p60_A1"/>
    <property type="match status" value="1"/>
</dbReference>
<dbReference type="InterPro" id="IPR041569">
    <property type="entry name" value="AAA_lid_3"/>
</dbReference>
<dbReference type="InterPro" id="IPR048611">
    <property type="entry name" value="KATNA1_MIT"/>
</dbReference>
<dbReference type="InterPro" id="IPR003959">
    <property type="entry name" value="ATPase_AAA_core"/>
</dbReference>
<protein>
    <recommendedName>
        <fullName evidence="8">Katanin p60 ATPase-containing subunit A1</fullName>
        <shortName evidence="8">Katanin p60 subunit A1</shortName>
        <ecNumber evidence="8">5.6.1.1</ecNumber>
    </recommendedName>
    <alternativeName>
        <fullName evidence="8">p60 katanin</fullName>
    </alternativeName>
</protein>
<feature type="binding site" evidence="8">
    <location>
        <begin position="209"/>
        <end position="216"/>
    </location>
    <ligand>
        <name>ATP</name>
        <dbReference type="ChEBI" id="CHEBI:30616"/>
    </ligand>
</feature>
<dbReference type="InterPro" id="IPR048612">
    <property type="entry name" value="KTNA1_AAA_dom"/>
</dbReference>
<dbReference type="Ensembl" id="ENSSRHT00000059590.1">
    <property type="protein sequence ID" value="ENSSRHP00000057975.1"/>
    <property type="gene ID" value="ENSSRHG00000029073.1"/>
</dbReference>
<dbReference type="EC" id="5.6.1.1" evidence="8"/>
<dbReference type="InterPro" id="IPR028596">
    <property type="entry name" value="KATNA1"/>
</dbReference>
<dbReference type="GO" id="GO:0005737">
    <property type="term" value="C:cytoplasm"/>
    <property type="evidence" value="ECO:0007669"/>
    <property type="project" value="UniProtKB-SubCell"/>
</dbReference>
<evidence type="ECO:0000313" key="11">
    <source>
        <dbReference type="Ensembl" id="ENSSRHP00000057975.1"/>
    </source>
</evidence>
<dbReference type="PANTHER" id="PTHR23074:SF65">
    <property type="entry name" value="KATANIN P60 ATPASE-CONTAINING SUBUNIT A-LIKE 1"/>
    <property type="match status" value="1"/>
</dbReference>
<dbReference type="Gene3D" id="3.40.50.300">
    <property type="entry name" value="P-loop containing nucleotide triphosphate hydrolases"/>
    <property type="match status" value="1"/>
</dbReference>
<proteinExistence type="inferred from homology"/>
<dbReference type="InterPro" id="IPR015415">
    <property type="entry name" value="Spast_Vps4_C"/>
</dbReference>
<feature type="compositionally biased region" description="Basic and acidic residues" evidence="9">
    <location>
        <begin position="107"/>
        <end position="130"/>
    </location>
</feature>
<dbReference type="InterPro" id="IPR027417">
    <property type="entry name" value="P-loop_NTPase"/>
</dbReference>
<dbReference type="GO" id="GO:0051013">
    <property type="term" value="P:microtubule severing"/>
    <property type="evidence" value="ECO:0007669"/>
    <property type="project" value="UniProtKB-UniRule"/>
</dbReference>
<dbReference type="GO" id="GO:0005874">
    <property type="term" value="C:microtubule"/>
    <property type="evidence" value="ECO:0007669"/>
    <property type="project" value="UniProtKB-KW"/>
</dbReference>